<organism evidence="17 18">
    <name type="scientific">Papio anubis</name>
    <name type="common">Olive baboon</name>
    <dbReference type="NCBI Taxonomy" id="9555"/>
    <lineage>
        <taxon>Eukaryota</taxon>
        <taxon>Metazoa</taxon>
        <taxon>Chordata</taxon>
        <taxon>Craniata</taxon>
        <taxon>Vertebrata</taxon>
        <taxon>Euteleostomi</taxon>
        <taxon>Mammalia</taxon>
        <taxon>Eutheria</taxon>
        <taxon>Euarchontoglires</taxon>
        <taxon>Primates</taxon>
        <taxon>Haplorrhini</taxon>
        <taxon>Catarrhini</taxon>
        <taxon>Cercopithecidae</taxon>
        <taxon>Cercopithecinae</taxon>
        <taxon>Papio</taxon>
    </lineage>
</organism>
<dbReference type="InterPro" id="IPR003879">
    <property type="entry name" value="Butyrophylin_SPRY"/>
</dbReference>
<proteinExistence type="predicted"/>
<dbReference type="SUPFAM" id="SSF49899">
    <property type="entry name" value="Concanavalin A-like lectins/glucanases"/>
    <property type="match status" value="1"/>
</dbReference>
<sequence>MHLLLTKKGLSQTARNMDSGTLQAFQRELCCSICRNYLIDPVTIDCGHSFCRPCLCLLWEEGQAPKGCPVCGKIPQRADFNTNIALKKLASLARQSRPHNINSSEKQICVLHEEEKGLFCEAEQRLLCGSCSESPEHEAHGHSPIGWAAEECREKLLKKMDPLWRSTQEMQNNLNQEISKIHSLMDYAAFRKGMIRYQYQKMRQFLLEEEQLHLETLDREAEEIVRQFQDSEVRIIQHIKKTKDIYRELWEMCHMPDVKLLQDLENILEWTELVQMEKPQPVKPELTSRPITGVLDMLNKFRVDDPLSKERASHYMNLSEDVRNVIFGDDHDGAPRESQRAENFAAWGAQAFSSGKHYWEVDVTHSSNWILGVCKDSRTANTNAFEEAFFLFSSKRNNLYSLSNIFAPLTHYVQRPLGRVGVFLDYDNTVVSFYDVSKGSLIYSFFPSSLSSLLTPFFCIGSP</sequence>
<dbReference type="SUPFAM" id="SSF57850">
    <property type="entry name" value="RING/U-box"/>
    <property type="match status" value="1"/>
</dbReference>
<evidence type="ECO:0000256" key="9">
    <source>
        <dbReference type="ARBA" id="ARBA00022833"/>
    </source>
</evidence>
<evidence type="ECO:0000259" key="15">
    <source>
        <dbReference type="PROSITE" id="PS50119"/>
    </source>
</evidence>
<dbReference type="Pfam" id="PF00622">
    <property type="entry name" value="SPRY"/>
    <property type="match status" value="1"/>
</dbReference>
<dbReference type="PRINTS" id="PR01407">
    <property type="entry name" value="BUTYPHLNCDUF"/>
</dbReference>
<dbReference type="GO" id="GO:0061630">
    <property type="term" value="F:ubiquitin protein ligase activity"/>
    <property type="evidence" value="ECO:0007669"/>
    <property type="project" value="UniProtKB-EC"/>
</dbReference>
<dbReference type="GeneTree" id="ENSGT00940000162409"/>
<dbReference type="InterPro" id="IPR001870">
    <property type="entry name" value="B30.2/SPRY"/>
</dbReference>
<evidence type="ECO:0000256" key="7">
    <source>
        <dbReference type="ARBA" id="ARBA00022723"/>
    </source>
</evidence>
<dbReference type="SUPFAM" id="SSF57845">
    <property type="entry name" value="B-box zinc-binding domain"/>
    <property type="match status" value="1"/>
</dbReference>
<keyword evidence="9" id="KW-0862">Zinc</keyword>
<evidence type="ECO:0000256" key="6">
    <source>
        <dbReference type="ARBA" id="ARBA00022679"/>
    </source>
</evidence>
<evidence type="ECO:0000256" key="3">
    <source>
        <dbReference type="ARBA" id="ARBA00004496"/>
    </source>
</evidence>
<evidence type="ECO:0000259" key="14">
    <source>
        <dbReference type="PROSITE" id="PS50089"/>
    </source>
</evidence>
<evidence type="ECO:0000256" key="4">
    <source>
        <dbReference type="ARBA" id="ARBA00012483"/>
    </source>
</evidence>
<feature type="domain" description="B box-type" evidence="15">
    <location>
        <begin position="104"/>
        <end position="145"/>
    </location>
</feature>
<dbReference type="PROSITE" id="PS50188">
    <property type="entry name" value="B302_SPRY"/>
    <property type="match status" value="1"/>
</dbReference>
<dbReference type="AlphaFoldDB" id="A0A8I5NWL8"/>
<evidence type="ECO:0000256" key="5">
    <source>
        <dbReference type="ARBA" id="ARBA00022490"/>
    </source>
</evidence>
<feature type="coiled-coil region" evidence="13">
    <location>
        <begin position="207"/>
        <end position="234"/>
    </location>
</feature>
<dbReference type="PROSITE" id="PS50119">
    <property type="entry name" value="ZF_BBOX"/>
    <property type="match status" value="1"/>
</dbReference>
<dbReference type="Gene3D" id="2.60.120.920">
    <property type="match status" value="1"/>
</dbReference>
<dbReference type="InterPro" id="IPR003877">
    <property type="entry name" value="SPRY_dom"/>
</dbReference>
<evidence type="ECO:0000313" key="18">
    <source>
        <dbReference type="Proteomes" id="UP000028761"/>
    </source>
</evidence>
<reference evidence="17 18" key="1">
    <citation type="submission" date="2012-03" db="EMBL/GenBank/DDBJ databases">
        <title>Whole Genome Assembly of Papio anubis.</title>
        <authorList>
            <person name="Liu Y.L."/>
            <person name="Abraham K.A."/>
            <person name="Akbar H.A."/>
            <person name="Ali S.A."/>
            <person name="Anosike U.A."/>
            <person name="Aqrawi P.A."/>
            <person name="Arias F.A."/>
            <person name="Attaway T.A."/>
            <person name="Awwad R.A."/>
            <person name="Babu C.B."/>
            <person name="Bandaranaike D.B."/>
            <person name="Battles P.B."/>
            <person name="Bell A.B."/>
            <person name="Beltran B.B."/>
            <person name="Berhane-Mersha D.B."/>
            <person name="Bess C.B."/>
            <person name="Bickham C.B."/>
            <person name="Bolden T.B."/>
            <person name="Carter K.C."/>
            <person name="Chau D.C."/>
            <person name="Chavez A.C."/>
            <person name="Clerc-Blankenburg K.C."/>
            <person name="Coyle M.C."/>
            <person name="Dao M.D."/>
            <person name="Davila M.L.D."/>
            <person name="Davy-Carroll L.D."/>
            <person name="Denson S.D."/>
            <person name="Dinh H.D."/>
            <person name="Fernandez S.F."/>
            <person name="Fernando P.F."/>
            <person name="Forbes L.F."/>
            <person name="Francis C.F."/>
            <person name="Francisco L.F."/>
            <person name="Fu Q.F."/>
            <person name="Garcia-Iii R.G."/>
            <person name="Garrett T.G."/>
            <person name="Gross S.G."/>
            <person name="Gubbala S.G."/>
            <person name="Hirani K.H."/>
            <person name="Hogues M.H."/>
            <person name="Hollins B.H."/>
            <person name="Jackson L.J."/>
            <person name="Javaid M.J."/>
            <person name="Jhangiani S.J."/>
            <person name="Johnson A.J."/>
            <person name="Johnson B.J."/>
            <person name="Jones J.J."/>
            <person name="Joshi V.J."/>
            <person name="Kalu J.K."/>
            <person name="Khan N.K."/>
            <person name="Korchina V.K."/>
            <person name="Kovar C.K."/>
            <person name="Lago L.L."/>
            <person name="Lara F.L."/>
            <person name="Le T.-K.L."/>
            <person name="Lee S.L."/>
            <person name="Legall-Iii F.L."/>
            <person name="Lemon S.L."/>
            <person name="Liu J.L."/>
            <person name="Liu Y.-S.L."/>
            <person name="Liyanage D.L."/>
            <person name="Lopez J.L."/>
            <person name="Lorensuhewa L.L."/>
            <person name="Mata R.M."/>
            <person name="Mathew T.M."/>
            <person name="Mercado C.M."/>
            <person name="Mercado I.M."/>
            <person name="Morales K.M."/>
            <person name="Morgan M.M."/>
            <person name="Munidasa M.M."/>
            <person name="Ngo D.N."/>
            <person name="Nguyen L.N."/>
            <person name="Nguyen T.N."/>
            <person name="Nguyen N.N."/>
            <person name="Obregon M.O."/>
            <person name="Okwuonu G.O."/>
            <person name="Ongeri F.O."/>
            <person name="Onwere C.O."/>
            <person name="Osifeso I.O."/>
            <person name="Parra A.P."/>
            <person name="Patil S.P."/>
            <person name="Perez A.P."/>
            <person name="Perez Y.P."/>
            <person name="Pham C.P."/>
            <person name="Pu L.-L.P."/>
            <person name="Puazo M.P."/>
            <person name="Quiroz J.Q."/>
            <person name="Rouhana J.R."/>
            <person name="Ruiz M.R."/>
            <person name="Ruiz S.-J.R."/>
            <person name="Saada N.S."/>
            <person name="Santibanez J.S."/>
            <person name="Scheel M.S."/>
            <person name="Schneider B.S."/>
            <person name="Simmons D.S."/>
            <person name="Sisson I.S."/>
            <person name="Tang L.-Y.T."/>
            <person name="Thornton R.T."/>
            <person name="Tisius J.T."/>
            <person name="Toledanes G.T."/>
            <person name="Trejos Z.T."/>
            <person name="Usmani K.U."/>
            <person name="Varghese R.V."/>
            <person name="Vattathil S.V."/>
            <person name="Vee V.V."/>
            <person name="Walker D.W."/>
            <person name="Weissenberger G.W."/>
            <person name="White C.W."/>
            <person name="Williams A.W."/>
            <person name="Woodworth J.W."/>
            <person name="Wright R.W."/>
            <person name="Zhu Y.Z."/>
            <person name="Han Y.H."/>
            <person name="Newsham I.N."/>
            <person name="Nazareth L.N."/>
            <person name="Worley K.W."/>
            <person name="Muzny D.M."/>
            <person name="Rogers J.R."/>
            <person name="Gibbs R.G."/>
        </authorList>
    </citation>
    <scope>NUCLEOTIDE SEQUENCE [LARGE SCALE GENOMIC DNA]</scope>
</reference>
<evidence type="ECO:0000313" key="17">
    <source>
        <dbReference type="Ensembl" id="ENSPANP00000058971.1"/>
    </source>
</evidence>
<dbReference type="Pfam" id="PF15227">
    <property type="entry name" value="zf-C3HC4_4"/>
    <property type="match status" value="1"/>
</dbReference>
<dbReference type="InterPro" id="IPR013083">
    <property type="entry name" value="Znf_RING/FYVE/PHD"/>
</dbReference>
<dbReference type="EC" id="2.3.2.27" evidence="4"/>
<evidence type="ECO:0000256" key="12">
    <source>
        <dbReference type="PROSITE-ProRule" id="PRU00024"/>
    </source>
</evidence>
<dbReference type="InterPro" id="IPR000315">
    <property type="entry name" value="Znf_B-box"/>
</dbReference>
<dbReference type="PROSITE" id="PS00518">
    <property type="entry name" value="ZF_RING_1"/>
    <property type="match status" value="1"/>
</dbReference>
<keyword evidence="8 12" id="KW-0863">Zinc-finger</keyword>
<protein>
    <recommendedName>
        <fullName evidence="4">RING-type E3 ubiquitin transferase</fullName>
        <ecNumber evidence="4">2.3.2.27</ecNumber>
    </recommendedName>
</protein>
<keyword evidence="10 13" id="KW-0175">Coiled coil</keyword>
<name>A0A8I5NWL8_PAPAN</name>
<evidence type="ECO:0000256" key="13">
    <source>
        <dbReference type="SAM" id="Coils"/>
    </source>
</evidence>
<dbReference type="OMA" id="TSELRAC"/>
<dbReference type="PROSITE" id="PS50089">
    <property type="entry name" value="ZF_RING_2"/>
    <property type="match status" value="1"/>
</dbReference>
<feature type="domain" description="B30.2/SPRY" evidence="16">
    <location>
        <begin position="285"/>
        <end position="463"/>
    </location>
</feature>
<keyword evidence="5" id="KW-0963">Cytoplasm</keyword>
<dbReference type="InterPro" id="IPR013320">
    <property type="entry name" value="ConA-like_dom_sf"/>
</dbReference>
<dbReference type="CDD" id="cd19783">
    <property type="entry name" value="Bbox2_TRIM43-like"/>
    <property type="match status" value="1"/>
</dbReference>
<comment type="catalytic activity">
    <reaction evidence="1">
        <text>S-ubiquitinyl-[E2 ubiquitin-conjugating enzyme]-L-cysteine + [acceptor protein]-L-lysine = [E2 ubiquitin-conjugating enzyme]-L-cysteine + N(6)-ubiquitinyl-[acceptor protein]-L-lysine.</text>
        <dbReference type="EC" id="2.3.2.27"/>
    </reaction>
</comment>
<evidence type="ECO:0000256" key="10">
    <source>
        <dbReference type="ARBA" id="ARBA00023054"/>
    </source>
</evidence>
<dbReference type="SMART" id="SM00184">
    <property type="entry name" value="RING"/>
    <property type="match status" value="1"/>
</dbReference>
<keyword evidence="6" id="KW-0808">Transferase</keyword>
<reference evidence="17" key="3">
    <citation type="submission" date="2025-09" db="UniProtKB">
        <authorList>
            <consortium name="Ensembl"/>
        </authorList>
    </citation>
    <scope>IDENTIFICATION</scope>
</reference>
<keyword evidence="18" id="KW-1185">Reference proteome</keyword>
<dbReference type="GO" id="GO:0005634">
    <property type="term" value="C:nucleus"/>
    <property type="evidence" value="ECO:0007669"/>
    <property type="project" value="UniProtKB-SubCell"/>
</dbReference>
<accession>A0A8I5NWL8</accession>
<dbReference type="InterPro" id="IPR001841">
    <property type="entry name" value="Znf_RING"/>
</dbReference>
<dbReference type="InterPro" id="IPR043136">
    <property type="entry name" value="B30.2/SPRY_sf"/>
</dbReference>
<dbReference type="InterPro" id="IPR017907">
    <property type="entry name" value="Znf_RING_CS"/>
</dbReference>
<dbReference type="InterPro" id="IPR050143">
    <property type="entry name" value="TRIM/RBCC"/>
</dbReference>
<dbReference type="Gene3D" id="3.30.160.60">
    <property type="entry name" value="Classic Zinc Finger"/>
    <property type="match status" value="1"/>
</dbReference>
<dbReference type="GO" id="GO:0005737">
    <property type="term" value="C:cytoplasm"/>
    <property type="evidence" value="ECO:0007669"/>
    <property type="project" value="UniProtKB-SubCell"/>
</dbReference>
<dbReference type="Gene3D" id="3.30.40.10">
    <property type="entry name" value="Zinc/RING finger domain, C3HC4 (zinc finger)"/>
    <property type="match status" value="1"/>
</dbReference>
<evidence type="ECO:0000256" key="2">
    <source>
        <dbReference type="ARBA" id="ARBA00004123"/>
    </source>
</evidence>
<dbReference type="SMART" id="SM00336">
    <property type="entry name" value="BBOX"/>
    <property type="match status" value="1"/>
</dbReference>
<evidence type="ECO:0000256" key="8">
    <source>
        <dbReference type="ARBA" id="ARBA00022771"/>
    </source>
</evidence>
<comment type="subcellular location">
    <subcellularLocation>
        <location evidence="3">Cytoplasm</location>
    </subcellularLocation>
    <subcellularLocation>
        <location evidence="2">Nucleus</location>
    </subcellularLocation>
</comment>
<dbReference type="Ensembl" id="ENSPANT00000064689.1">
    <property type="protein sequence ID" value="ENSPANP00000058971.1"/>
    <property type="gene ID" value="ENSPANG00000049769.1"/>
</dbReference>
<dbReference type="Pfam" id="PF00643">
    <property type="entry name" value="zf-B_box"/>
    <property type="match status" value="1"/>
</dbReference>
<reference evidence="17" key="2">
    <citation type="submission" date="2025-08" db="UniProtKB">
        <authorList>
            <consortium name="Ensembl"/>
        </authorList>
    </citation>
    <scope>IDENTIFICATION</scope>
</reference>
<evidence type="ECO:0000256" key="11">
    <source>
        <dbReference type="ARBA" id="ARBA00023242"/>
    </source>
</evidence>
<dbReference type="PANTHER" id="PTHR24103">
    <property type="entry name" value="E3 UBIQUITIN-PROTEIN LIGASE TRIM"/>
    <property type="match status" value="1"/>
</dbReference>
<dbReference type="SMART" id="SM00449">
    <property type="entry name" value="SPRY"/>
    <property type="match status" value="1"/>
</dbReference>
<evidence type="ECO:0000259" key="16">
    <source>
        <dbReference type="PROSITE" id="PS50188"/>
    </source>
</evidence>
<dbReference type="GO" id="GO:0008270">
    <property type="term" value="F:zinc ion binding"/>
    <property type="evidence" value="ECO:0007669"/>
    <property type="project" value="UniProtKB-KW"/>
</dbReference>
<feature type="domain" description="RING-type" evidence="14">
    <location>
        <begin position="31"/>
        <end position="71"/>
    </location>
</feature>
<keyword evidence="7" id="KW-0479">Metal-binding</keyword>
<evidence type="ECO:0000256" key="1">
    <source>
        <dbReference type="ARBA" id="ARBA00000900"/>
    </source>
</evidence>
<dbReference type="Proteomes" id="UP000028761">
    <property type="component" value="Chromosome 12"/>
</dbReference>
<keyword evidence="11" id="KW-0539">Nucleus</keyword>